<dbReference type="InterPro" id="IPR032675">
    <property type="entry name" value="LRR_dom_sf"/>
</dbReference>
<evidence type="ECO:0000259" key="2">
    <source>
        <dbReference type="Pfam" id="PF23247"/>
    </source>
</evidence>
<dbReference type="Pfam" id="PF13855">
    <property type="entry name" value="LRR_8"/>
    <property type="match status" value="1"/>
</dbReference>
<evidence type="ECO:0000256" key="1">
    <source>
        <dbReference type="ARBA" id="ARBA00022821"/>
    </source>
</evidence>
<name>A0ABR2C581_9ROSI</name>
<dbReference type="PANTHER" id="PTHR33463:SF209">
    <property type="entry name" value="DISEASE RESISTANCE PROTEIN RPS2-LIKE"/>
    <property type="match status" value="1"/>
</dbReference>
<dbReference type="SUPFAM" id="SSF52058">
    <property type="entry name" value="L domain-like"/>
    <property type="match status" value="1"/>
</dbReference>
<dbReference type="InterPro" id="IPR050905">
    <property type="entry name" value="Plant_NBS-LRR"/>
</dbReference>
<dbReference type="Pfam" id="PF23247">
    <property type="entry name" value="LRR_RPS2"/>
    <property type="match status" value="1"/>
</dbReference>
<comment type="caution">
    <text evidence="3">The sequence shown here is derived from an EMBL/GenBank/DDBJ whole genome shotgun (WGS) entry which is preliminary data.</text>
</comment>
<dbReference type="Gene3D" id="3.80.10.10">
    <property type="entry name" value="Ribonuclease Inhibitor"/>
    <property type="match status" value="1"/>
</dbReference>
<sequence>MCSVMGHDAAIQDLVKHYRGLGLFHSLDTMEKMQNRVLTLVSELKDSSLLLVCSNVERFDMHDVVCDVAITIASRDHRWLALGQEDVFEEWSNEDTMRNYSLISLHYAKVSELPDEFNCLNLTFFSMHGCGLEDIVILGELRNLEILDLCGSVITMLPKEIGQLTRLKLLDLSNCSYLKVISPNVLSNLSRFKELYLYLSFYRLEVEGIENPRRNASLDELQHLSCLTTLEVHIPNVEAIPKDNLFLEKMERYKISIGNEEWSLYCEREMKTSRILKLKISKSIHLVNEIHKLLSRKIESLHLDRVEVVREMFYDPNVESFRQLRFIKVLSYNMLKNLFPFHTAKRLLQLEELEVCNCENITELVVEKEEIDENDILKFI</sequence>
<keyword evidence="1" id="KW-0611">Plant defense</keyword>
<organism evidence="3 4">
    <name type="scientific">Hibiscus sabdariffa</name>
    <name type="common">roselle</name>
    <dbReference type="NCBI Taxonomy" id="183260"/>
    <lineage>
        <taxon>Eukaryota</taxon>
        <taxon>Viridiplantae</taxon>
        <taxon>Streptophyta</taxon>
        <taxon>Embryophyta</taxon>
        <taxon>Tracheophyta</taxon>
        <taxon>Spermatophyta</taxon>
        <taxon>Magnoliopsida</taxon>
        <taxon>eudicotyledons</taxon>
        <taxon>Gunneridae</taxon>
        <taxon>Pentapetalae</taxon>
        <taxon>rosids</taxon>
        <taxon>malvids</taxon>
        <taxon>Malvales</taxon>
        <taxon>Malvaceae</taxon>
        <taxon>Malvoideae</taxon>
        <taxon>Hibiscus</taxon>
    </lineage>
</organism>
<reference evidence="3 4" key="1">
    <citation type="journal article" date="2024" name="G3 (Bethesda)">
        <title>Genome assembly of Hibiscus sabdariffa L. provides insights into metabolisms of medicinal natural products.</title>
        <authorList>
            <person name="Kim T."/>
        </authorList>
    </citation>
    <scope>NUCLEOTIDE SEQUENCE [LARGE SCALE GENOMIC DNA]</scope>
    <source>
        <strain evidence="3">TK-2024</strain>
        <tissue evidence="3">Old leaves</tissue>
    </source>
</reference>
<accession>A0ABR2C581</accession>
<evidence type="ECO:0000313" key="4">
    <source>
        <dbReference type="Proteomes" id="UP001472677"/>
    </source>
</evidence>
<proteinExistence type="predicted"/>
<dbReference type="PANTHER" id="PTHR33463">
    <property type="entry name" value="NB-ARC DOMAIN-CONTAINING PROTEIN-RELATED"/>
    <property type="match status" value="1"/>
</dbReference>
<evidence type="ECO:0000313" key="3">
    <source>
        <dbReference type="EMBL" id="KAK8514581.1"/>
    </source>
</evidence>
<protein>
    <recommendedName>
        <fullName evidence="2">Disease resistance protein At4g27190-like leucine-rich repeats domain-containing protein</fullName>
    </recommendedName>
</protein>
<dbReference type="InterPro" id="IPR001611">
    <property type="entry name" value="Leu-rich_rpt"/>
</dbReference>
<keyword evidence="4" id="KW-1185">Reference proteome</keyword>
<dbReference type="Proteomes" id="UP001472677">
    <property type="component" value="Unassembled WGS sequence"/>
</dbReference>
<feature type="domain" description="Disease resistance protein At4g27190-like leucine-rich repeats" evidence="2">
    <location>
        <begin position="290"/>
        <end position="359"/>
    </location>
</feature>
<dbReference type="InterPro" id="IPR057135">
    <property type="entry name" value="At4g27190-like_LRR"/>
</dbReference>
<dbReference type="EMBL" id="JBBPBM010000066">
    <property type="protein sequence ID" value="KAK8514581.1"/>
    <property type="molecule type" value="Genomic_DNA"/>
</dbReference>
<gene>
    <name evidence="3" type="ORF">V6N12_057481</name>
</gene>